<proteinExistence type="predicted"/>
<dbReference type="Proteomes" id="UP000256970">
    <property type="component" value="Unassembled WGS sequence"/>
</dbReference>
<organism evidence="1 2">
    <name type="scientific">Tetradesmus obliquus</name>
    <name type="common">Green alga</name>
    <name type="synonym">Acutodesmus obliquus</name>
    <dbReference type="NCBI Taxonomy" id="3088"/>
    <lineage>
        <taxon>Eukaryota</taxon>
        <taxon>Viridiplantae</taxon>
        <taxon>Chlorophyta</taxon>
        <taxon>core chlorophytes</taxon>
        <taxon>Chlorophyceae</taxon>
        <taxon>CS clade</taxon>
        <taxon>Sphaeropleales</taxon>
        <taxon>Scenedesmaceae</taxon>
        <taxon>Tetradesmus</taxon>
    </lineage>
</organism>
<evidence type="ECO:0000313" key="1">
    <source>
        <dbReference type="EMBL" id="SZX68891.1"/>
    </source>
</evidence>
<dbReference type="Gene3D" id="3.30.70.1990">
    <property type="match status" value="1"/>
</dbReference>
<evidence type="ECO:0008006" key="3">
    <source>
        <dbReference type="Google" id="ProtNLM"/>
    </source>
</evidence>
<dbReference type="AlphaFoldDB" id="A0A383VUL2"/>
<accession>A0A383VUL2</accession>
<protein>
    <recommendedName>
        <fullName evidence="3">Amine oxidase domain-containing protein</fullName>
    </recommendedName>
</protein>
<gene>
    <name evidence="1" type="ORF">BQ4739_LOCUS9206</name>
</gene>
<dbReference type="STRING" id="3088.A0A383VUL2"/>
<sequence length="460" mass="50392">MRLRQKGYRDITVVERSAGPGGKAVTLEVENNEGVKTAPLYLGPILGTWGGYITVTKLLQQYNVPISNVTYNSNSGPQWKPGESVAVASNFVNHQTGTALPLATLQLDPTAIFAAATKYAMLYTQQVKPYLVPGYTKGLPAELRQSYGAWIRANGLDALLPALYVMITAYGYGSLEVTPAFYAMTFVDPVIINVALGLGGSYLADFQQLWTSVAADLSSSGVKFVYNADISRVRQSSSASKKSTIRYTTPAAPGKHSSHPKVARCDRIIAAFPHFKKNLAAFDLDAKERAVFDLVRQVQYYSGVINMPNSTKGRFVRLLKLTGNAAVPFSLAEPPGDGYPSVHVVWPFTPVAQFWTWVAGQTELPMETIAANALATMSKYNRPVGSAVTDAVPLTKADLKRLDKWDYFALFDMSTLTETIFSQLEALQGRRGTFYTSSLRSFESQEAVVNSAYDIVDRYF</sequence>
<keyword evidence="2" id="KW-1185">Reference proteome</keyword>
<dbReference type="InterPro" id="IPR036188">
    <property type="entry name" value="FAD/NAD-bd_sf"/>
</dbReference>
<reference evidence="1 2" key="1">
    <citation type="submission" date="2016-10" db="EMBL/GenBank/DDBJ databases">
        <authorList>
            <person name="Cai Z."/>
        </authorList>
    </citation>
    <scope>NUCLEOTIDE SEQUENCE [LARGE SCALE GENOMIC DNA]</scope>
</reference>
<dbReference type="SUPFAM" id="SSF51905">
    <property type="entry name" value="FAD/NAD(P)-binding domain"/>
    <property type="match status" value="1"/>
</dbReference>
<dbReference type="Gene3D" id="1.10.405.20">
    <property type="match status" value="1"/>
</dbReference>
<name>A0A383VUL2_TETOB</name>
<dbReference type="Gene3D" id="3.50.50.60">
    <property type="entry name" value="FAD/NAD(P)-binding domain"/>
    <property type="match status" value="1"/>
</dbReference>
<dbReference type="EMBL" id="FNXT01000887">
    <property type="protein sequence ID" value="SZX68891.1"/>
    <property type="molecule type" value="Genomic_DNA"/>
</dbReference>
<evidence type="ECO:0000313" key="2">
    <source>
        <dbReference type="Proteomes" id="UP000256970"/>
    </source>
</evidence>